<organism evidence="2">
    <name type="scientific">Anopheles triannulatus</name>
    <dbReference type="NCBI Taxonomy" id="58253"/>
    <lineage>
        <taxon>Eukaryota</taxon>
        <taxon>Metazoa</taxon>
        <taxon>Ecdysozoa</taxon>
        <taxon>Arthropoda</taxon>
        <taxon>Hexapoda</taxon>
        <taxon>Insecta</taxon>
        <taxon>Pterygota</taxon>
        <taxon>Neoptera</taxon>
        <taxon>Endopterygota</taxon>
        <taxon>Diptera</taxon>
        <taxon>Nematocera</taxon>
        <taxon>Culicoidea</taxon>
        <taxon>Culicidae</taxon>
        <taxon>Anophelinae</taxon>
        <taxon>Anopheles</taxon>
    </lineage>
</organism>
<dbReference type="AlphaFoldDB" id="A0A2M4AUJ9"/>
<proteinExistence type="predicted"/>
<reference evidence="2" key="1">
    <citation type="submission" date="2018-01" db="EMBL/GenBank/DDBJ databases">
        <title>An insight into the sialome of Amazonian anophelines.</title>
        <authorList>
            <person name="Ribeiro J.M."/>
            <person name="Scarpassa V."/>
            <person name="Calvo E."/>
        </authorList>
    </citation>
    <scope>NUCLEOTIDE SEQUENCE</scope>
    <source>
        <tissue evidence="2">Salivary glands</tissue>
    </source>
</reference>
<keyword evidence="1" id="KW-0812">Transmembrane</keyword>
<protein>
    <submittedName>
        <fullName evidence="2">Uncharacterized protein</fullName>
    </submittedName>
</protein>
<evidence type="ECO:0000256" key="1">
    <source>
        <dbReference type="SAM" id="Phobius"/>
    </source>
</evidence>
<keyword evidence="1" id="KW-0472">Membrane</keyword>
<sequence>MFRIVVDGRIASAAPRCCYLTHARVSVTRASGQATLTNPLPGGLLLWYSMLCLFPMCPGLCVSVYLCPSLKLLITSSCNLYFSIISMKITTSRSCVSWRCYR</sequence>
<accession>A0A2M4AUJ9</accession>
<name>A0A2M4AUJ9_9DIPT</name>
<keyword evidence="1" id="KW-1133">Transmembrane helix</keyword>
<feature type="transmembrane region" description="Helical" evidence="1">
    <location>
        <begin position="45"/>
        <end position="67"/>
    </location>
</feature>
<dbReference type="EMBL" id="GGFK01010947">
    <property type="protein sequence ID" value="MBW44268.1"/>
    <property type="molecule type" value="Transcribed_RNA"/>
</dbReference>
<evidence type="ECO:0000313" key="2">
    <source>
        <dbReference type="EMBL" id="MBW44268.1"/>
    </source>
</evidence>